<comment type="caution">
    <text evidence="9">The sequence shown here is derived from an EMBL/GenBank/DDBJ whole genome shotgun (WGS) entry which is preliminary data.</text>
</comment>
<dbReference type="Gene3D" id="1.10.630.10">
    <property type="entry name" value="Cytochrome P450"/>
    <property type="match status" value="1"/>
</dbReference>
<dbReference type="CDD" id="cd11031">
    <property type="entry name" value="Cyp158A-like"/>
    <property type="match status" value="1"/>
</dbReference>
<dbReference type="InterPro" id="IPR017972">
    <property type="entry name" value="Cyt_P450_CS"/>
</dbReference>
<dbReference type="SUPFAM" id="SSF48264">
    <property type="entry name" value="Cytochrome P450"/>
    <property type="match status" value="1"/>
</dbReference>
<evidence type="ECO:0000256" key="3">
    <source>
        <dbReference type="ARBA" id="ARBA00022617"/>
    </source>
</evidence>
<keyword evidence="4 8" id="KW-0479">Metal-binding</keyword>
<comment type="cofactor">
    <cofactor evidence="1">
        <name>heme</name>
        <dbReference type="ChEBI" id="CHEBI:30413"/>
    </cofactor>
</comment>
<evidence type="ECO:0000256" key="7">
    <source>
        <dbReference type="ARBA" id="ARBA00023033"/>
    </source>
</evidence>
<dbReference type="Proteomes" id="UP001589532">
    <property type="component" value="Unassembled WGS sequence"/>
</dbReference>
<keyword evidence="6 8" id="KW-0408">Iron</keyword>
<dbReference type="InterPro" id="IPR001128">
    <property type="entry name" value="Cyt_P450"/>
</dbReference>
<dbReference type="PROSITE" id="PS00086">
    <property type="entry name" value="CYTOCHROME_P450"/>
    <property type="match status" value="1"/>
</dbReference>
<reference evidence="9 10" key="1">
    <citation type="submission" date="2024-09" db="EMBL/GenBank/DDBJ databases">
        <authorList>
            <person name="Sun Q."/>
            <person name="Mori K."/>
        </authorList>
    </citation>
    <scope>NUCLEOTIDE SEQUENCE [LARGE SCALE GENOMIC DNA]</scope>
    <source>
        <strain evidence="9 10">JCM 3143</strain>
    </source>
</reference>
<keyword evidence="3 8" id="KW-0349">Heme</keyword>
<gene>
    <name evidence="9" type="ORF">ACFFSA_25945</name>
</gene>
<dbReference type="PANTHER" id="PTHR46696">
    <property type="entry name" value="P450, PUTATIVE (EUROFUNG)-RELATED"/>
    <property type="match status" value="1"/>
</dbReference>
<dbReference type="InterPro" id="IPR002397">
    <property type="entry name" value="Cyt_P450_B"/>
</dbReference>
<dbReference type="PANTHER" id="PTHR46696:SF5">
    <property type="entry name" value="CYTOCHROME P450 BJ-1"/>
    <property type="match status" value="1"/>
</dbReference>
<sequence length="407" mass="45100">MTADAIPEFPFDRPTALEPPPQLAELREKCPVAHVRLPSGDVATLVTRYDDARAVLADPRFSRNLAREGAARLATTEDGGLFNRRRDETMDISEGQGHMRWRRLLSRWFTARKMEVWRPRVQAMADDLLDSMLAKGSPGNLATGLGLPLPVRVICALVGAPPEDQDKFARWSTTMLTLTRNTQEEVDQAYQEFTAYVSDLIDHNRENPGDDLLSELTQITDAEDGRLSKPELISTVRGLLLAGHETTSNMISIMMAMLLADRQRFEAVVDDLDLVPGTVEEVLRLDSTLSAIGGVPRYLTEEITLSDVDVPAGATLIPSIAAANRDPGKFADPDRFDARRQNSNQHLTFGAGPHYCLGQPLARVELQVVLDTLARRLPGLRLRDAPEDLRMRTGGMTGGLQDVWVTW</sequence>
<keyword evidence="7 8" id="KW-0503">Monooxygenase</keyword>
<accession>A0ABV5S652</accession>
<dbReference type="RefSeq" id="WP_345001005.1">
    <property type="nucleotide sequence ID" value="NZ_BAAAXV010000009.1"/>
</dbReference>
<dbReference type="EMBL" id="JBHMBW010000023">
    <property type="protein sequence ID" value="MFB9626543.1"/>
    <property type="molecule type" value="Genomic_DNA"/>
</dbReference>
<evidence type="ECO:0000256" key="8">
    <source>
        <dbReference type="RuleBase" id="RU000461"/>
    </source>
</evidence>
<dbReference type="PRINTS" id="PR00359">
    <property type="entry name" value="BP450"/>
</dbReference>
<evidence type="ECO:0000256" key="6">
    <source>
        <dbReference type="ARBA" id="ARBA00023004"/>
    </source>
</evidence>
<evidence type="ECO:0000256" key="2">
    <source>
        <dbReference type="ARBA" id="ARBA00010617"/>
    </source>
</evidence>
<dbReference type="InterPro" id="IPR036396">
    <property type="entry name" value="Cyt_P450_sf"/>
</dbReference>
<proteinExistence type="inferred from homology"/>
<keyword evidence="5 8" id="KW-0560">Oxidoreductase</keyword>
<keyword evidence="10" id="KW-1185">Reference proteome</keyword>
<evidence type="ECO:0000256" key="4">
    <source>
        <dbReference type="ARBA" id="ARBA00022723"/>
    </source>
</evidence>
<evidence type="ECO:0000256" key="5">
    <source>
        <dbReference type="ARBA" id="ARBA00023002"/>
    </source>
</evidence>
<comment type="similarity">
    <text evidence="2 8">Belongs to the cytochrome P450 family.</text>
</comment>
<protein>
    <submittedName>
        <fullName evidence="9">Cytochrome P450</fullName>
    </submittedName>
</protein>
<organism evidence="9 10">
    <name type="scientific">Nonomuraea helvata</name>
    <dbReference type="NCBI Taxonomy" id="37484"/>
    <lineage>
        <taxon>Bacteria</taxon>
        <taxon>Bacillati</taxon>
        <taxon>Actinomycetota</taxon>
        <taxon>Actinomycetes</taxon>
        <taxon>Streptosporangiales</taxon>
        <taxon>Streptosporangiaceae</taxon>
        <taxon>Nonomuraea</taxon>
    </lineage>
</organism>
<evidence type="ECO:0000313" key="9">
    <source>
        <dbReference type="EMBL" id="MFB9626543.1"/>
    </source>
</evidence>
<dbReference type="PRINTS" id="PR00385">
    <property type="entry name" value="P450"/>
</dbReference>
<evidence type="ECO:0000256" key="1">
    <source>
        <dbReference type="ARBA" id="ARBA00001971"/>
    </source>
</evidence>
<evidence type="ECO:0000313" key="10">
    <source>
        <dbReference type="Proteomes" id="UP001589532"/>
    </source>
</evidence>
<dbReference type="Pfam" id="PF00067">
    <property type="entry name" value="p450"/>
    <property type="match status" value="1"/>
</dbReference>
<name>A0ABV5S652_9ACTN</name>